<dbReference type="Pfam" id="PF04965">
    <property type="entry name" value="GPW_gp25"/>
    <property type="match status" value="1"/>
</dbReference>
<sequence>MNISTETSPISTASHWQPSLDDDGIVIGFADVEQAIAIILSTPKGSVPHRPEFGCEGLGLLDGQFSKVAPLFIAYATDAILANEPRVQSVKIRAKQYDETRVFAGVVFNIQWTPIDSLVPQNMTYKV</sequence>
<name>A0AAQ2Q4X4_MORBO</name>
<evidence type="ECO:0000313" key="4">
    <source>
        <dbReference type="Proteomes" id="UP001163283"/>
    </source>
</evidence>
<evidence type="ECO:0000313" key="3">
    <source>
        <dbReference type="EMBL" id="UZA51362.1"/>
    </source>
</evidence>
<evidence type="ECO:0000313" key="2">
    <source>
        <dbReference type="EMBL" id="UZA03511.1"/>
    </source>
</evidence>
<accession>A0AAQ2Q4X4</accession>
<reference evidence="3 4" key="1">
    <citation type="journal article" date="2022" name="BMC Microbiol.">
        <title>Whole genome sequencing of Moraxella bovis strains from North America reveals two genotypes with different genetic determinants.</title>
        <authorList>
            <person name="Wynn E.L."/>
            <person name="Hille M.M."/>
            <person name="Loy J.D."/>
            <person name="Schuller G."/>
            <person name="Kuhn K.L."/>
            <person name="Dickey A.M."/>
            <person name="Bono J.L."/>
            <person name="Clawson M.L."/>
        </authorList>
    </citation>
    <scope>NUCLEOTIDE SEQUENCE [LARGE SCALE GENOMIC DNA]</scope>
    <source>
        <strain evidence="2">SAM102599</strain>
        <strain evidence="3 4">SAM57978</strain>
    </source>
</reference>
<dbReference type="SUPFAM" id="SSF160719">
    <property type="entry name" value="gpW/gp25-like"/>
    <property type="match status" value="1"/>
</dbReference>
<dbReference type="InterPro" id="IPR007048">
    <property type="entry name" value="IraD/Gp25-like"/>
</dbReference>
<dbReference type="Proteomes" id="UP001163632">
    <property type="component" value="Chromosome"/>
</dbReference>
<dbReference type="KEGG" id="mboi:DQF64_12700"/>
<organism evidence="3 4">
    <name type="scientific">Moraxella bovis</name>
    <dbReference type="NCBI Taxonomy" id="476"/>
    <lineage>
        <taxon>Bacteria</taxon>
        <taxon>Pseudomonadati</taxon>
        <taxon>Pseudomonadota</taxon>
        <taxon>Gammaproteobacteria</taxon>
        <taxon>Moraxellales</taxon>
        <taxon>Moraxellaceae</taxon>
        <taxon>Moraxella</taxon>
    </lineage>
</organism>
<evidence type="ECO:0000313" key="5">
    <source>
        <dbReference type="Proteomes" id="UP001163632"/>
    </source>
</evidence>
<dbReference type="AlphaFoldDB" id="A0AAQ2Q4X4"/>
<proteinExistence type="predicted"/>
<feature type="domain" description="IraD/Gp25-like" evidence="1">
    <location>
        <begin position="30"/>
        <end position="100"/>
    </location>
</feature>
<gene>
    <name evidence="2" type="ORF">LP092_01725</name>
    <name evidence="3" type="ORF">LP129_12880</name>
</gene>
<dbReference type="EMBL" id="CP087781">
    <property type="protein sequence ID" value="UZA51362.1"/>
    <property type="molecule type" value="Genomic_DNA"/>
</dbReference>
<dbReference type="RefSeq" id="WP_078274835.1">
    <property type="nucleotide sequence ID" value="NZ_CP030241.1"/>
</dbReference>
<dbReference type="GeneID" id="77189650"/>
<evidence type="ECO:0000259" key="1">
    <source>
        <dbReference type="Pfam" id="PF04965"/>
    </source>
</evidence>
<dbReference type="Gene3D" id="3.10.450.40">
    <property type="match status" value="1"/>
</dbReference>
<dbReference type="EMBL" id="CP087830">
    <property type="protein sequence ID" value="UZA03511.1"/>
    <property type="molecule type" value="Genomic_DNA"/>
</dbReference>
<dbReference type="Proteomes" id="UP001163283">
    <property type="component" value="Chromosome"/>
</dbReference>
<keyword evidence="5" id="KW-1185">Reference proteome</keyword>
<protein>
    <submittedName>
        <fullName evidence="3">GPW/gp25 family protein</fullName>
    </submittedName>
</protein>